<dbReference type="GeneID" id="115302193"/>
<dbReference type="AlphaFoldDB" id="A0A673U0L4"/>
<dbReference type="Pfam" id="PF00106">
    <property type="entry name" value="adh_short"/>
    <property type="match status" value="1"/>
</dbReference>
<comment type="similarity">
    <text evidence="2">Belongs to the short-chain dehydrogenases/reductases (SDR) family.</text>
</comment>
<evidence type="ECO:0000313" key="3">
    <source>
        <dbReference type="Ensembl" id="ENSSSUP00005014794.1"/>
    </source>
</evidence>
<gene>
    <name evidence="3" type="primary">DHRS7</name>
</gene>
<dbReference type="PRINTS" id="PR00080">
    <property type="entry name" value="SDRFAMILY"/>
</dbReference>
<reference evidence="3 4" key="1">
    <citation type="submission" date="2019-05" db="EMBL/GenBank/DDBJ databases">
        <title>A Chromosome-scale Meerkat (S. suricatta) Genome Assembly.</title>
        <authorList>
            <person name="Dudchenko O."/>
            <person name="Lieberman Aiden E."/>
            <person name="Tung J."/>
            <person name="Barreiro L.B."/>
            <person name="Clutton-Brock T.H."/>
        </authorList>
    </citation>
    <scope>NUCLEOTIDE SEQUENCE [LARGE SCALE GENOMIC DNA]</scope>
</reference>
<name>A0A673U0L4_SURSU</name>
<evidence type="ECO:0000313" key="4">
    <source>
        <dbReference type="Proteomes" id="UP000472268"/>
    </source>
</evidence>
<dbReference type="InterPro" id="IPR053011">
    <property type="entry name" value="SDR_family_member_7"/>
</dbReference>
<dbReference type="CDD" id="cd05332">
    <property type="entry name" value="11beta-HSD1_like_SDR_c"/>
    <property type="match status" value="1"/>
</dbReference>
<dbReference type="PANTHER" id="PTHR44269">
    <property type="entry name" value="DEHYDROGENASE/REDUCTASE SDR FAMILY MEMBER 7-RELATED"/>
    <property type="match status" value="1"/>
</dbReference>
<dbReference type="PROSITE" id="PS00061">
    <property type="entry name" value="ADH_SHORT"/>
    <property type="match status" value="1"/>
</dbReference>
<dbReference type="SUPFAM" id="SSF51735">
    <property type="entry name" value="NAD(P)-binding Rossmann-fold domains"/>
    <property type="match status" value="1"/>
</dbReference>
<dbReference type="GO" id="GO:0016491">
    <property type="term" value="F:oxidoreductase activity"/>
    <property type="evidence" value="ECO:0007669"/>
    <property type="project" value="UniProtKB-KW"/>
</dbReference>
<sequence>MSWELLLWLLALCALLALVVQLLRFLRADGDLTLLWAEWQGRRPEWELTDMVVWVTGASSGIGEELAYQLSKLGVSLVLSARRMQELERVKRRCLENGNLKDKDILILPLDLTDRSSHEAATKAVLQEFGKIDILVNNAGRSQRSLCVDTSLDVYKELIELNYLGTLSLTMCVLPHMIERKQGKIVTVNSLLGIISAPLSSGYCASKHALRGFFNCLRTELATYPGIVVSNICPGPVQSDIVKNALYKEVDKSVGIDVAQPHKMATSRCARLMLISMANDLKEVWIADHPFLLVAYLWQYMPTWAWWLTNILGKKRIENFKKGLVRPIYTIFNIYQSCRKCEIFECLKTFLNYSHQLHDINTKDIKKKKDVCIPHAYLLVYYKLLLVLEKDVSKGKIKSETVILSSVLFE</sequence>
<dbReference type="Proteomes" id="UP000472268">
    <property type="component" value="Chromosome 9"/>
</dbReference>
<dbReference type="OrthoDB" id="1933717at2759"/>
<protein>
    <submittedName>
        <fullName evidence="3">Dehydrogenase/reductase 7</fullName>
    </submittedName>
</protein>
<dbReference type="PRINTS" id="PR00081">
    <property type="entry name" value="GDHRDH"/>
</dbReference>
<dbReference type="InterPro" id="IPR020904">
    <property type="entry name" value="Sc_DH/Rdtase_CS"/>
</dbReference>
<proteinExistence type="inferred from homology"/>
<dbReference type="PANTHER" id="PTHR44269:SF1">
    <property type="entry name" value="DEHYDROGENASE_REDUCTASE SDR FAMILY MEMBER 7"/>
    <property type="match status" value="1"/>
</dbReference>
<accession>A0A673U0L4</accession>
<evidence type="ECO:0000256" key="1">
    <source>
        <dbReference type="ARBA" id="ARBA00023002"/>
    </source>
</evidence>
<dbReference type="InterPro" id="IPR002347">
    <property type="entry name" value="SDR_fam"/>
</dbReference>
<organism evidence="3 4">
    <name type="scientific">Suricata suricatta</name>
    <name type="common">Meerkat</name>
    <dbReference type="NCBI Taxonomy" id="37032"/>
    <lineage>
        <taxon>Eukaryota</taxon>
        <taxon>Metazoa</taxon>
        <taxon>Chordata</taxon>
        <taxon>Craniata</taxon>
        <taxon>Vertebrata</taxon>
        <taxon>Euteleostomi</taxon>
        <taxon>Mammalia</taxon>
        <taxon>Eutheria</taxon>
        <taxon>Laurasiatheria</taxon>
        <taxon>Carnivora</taxon>
        <taxon>Feliformia</taxon>
        <taxon>Herpestidae</taxon>
        <taxon>Suricata</taxon>
    </lineage>
</organism>
<dbReference type="Gene3D" id="3.40.50.720">
    <property type="entry name" value="NAD(P)-binding Rossmann-like Domain"/>
    <property type="match status" value="1"/>
</dbReference>
<keyword evidence="1" id="KW-0560">Oxidoreductase</keyword>
<keyword evidence="4" id="KW-1185">Reference proteome</keyword>
<reference evidence="3" key="2">
    <citation type="submission" date="2025-08" db="UniProtKB">
        <authorList>
            <consortium name="Ensembl"/>
        </authorList>
    </citation>
    <scope>IDENTIFICATION</scope>
</reference>
<dbReference type="OMA" id="TWAWWLT"/>
<dbReference type="InterPro" id="IPR036291">
    <property type="entry name" value="NAD(P)-bd_dom_sf"/>
</dbReference>
<dbReference type="Ensembl" id="ENSSSUT00005016894.1">
    <property type="protein sequence ID" value="ENSSSUP00005014794.1"/>
    <property type="gene ID" value="ENSSSUG00005009534.1"/>
</dbReference>
<evidence type="ECO:0000256" key="2">
    <source>
        <dbReference type="RuleBase" id="RU000363"/>
    </source>
</evidence>
<dbReference type="CTD" id="51635"/>
<dbReference type="RefSeq" id="XP_029808041.1">
    <property type="nucleotide sequence ID" value="XM_029952181.1"/>
</dbReference>
<reference evidence="3" key="3">
    <citation type="submission" date="2025-09" db="UniProtKB">
        <authorList>
            <consortium name="Ensembl"/>
        </authorList>
    </citation>
    <scope>IDENTIFICATION</scope>
</reference>